<evidence type="ECO:0000256" key="4">
    <source>
        <dbReference type="ARBA" id="ARBA00022679"/>
    </source>
</evidence>
<dbReference type="PANTHER" id="PTHR42790:SF19">
    <property type="entry name" value="KYNURENINE_ALPHA-AMINOADIPATE AMINOTRANSFERASE, MITOCHONDRIAL"/>
    <property type="match status" value="1"/>
</dbReference>
<evidence type="ECO:0000313" key="8">
    <source>
        <dbReference type="Proteomes" id="UP000289152"/>
    </source>
</evidence>
<feature type="domain" description="Aminotransferase class I/classII large" evidence="6">
    <location>
        <begin position="31"/>
        <end position="351"/>
    </location>
</feature>
<dbReference type="Pfam" id="PF00155">
    <property type="entry name" value="Aminotran_1_2"/>
    <property type="match status" value="1"/>
</dbReference>
<dbReference type="InterPro" id="IPR050859">
    <property type="entry name" value="Class-I_PLP-dep_aminotransf"/>
</dbReference>
<comment type="caution">
    <text evidence="7">The sequence shown here is derived from an EMBL/GenBank/DDBJ whole genome shotgun (WGS) entry which is preliminary data.</text>
</comment>
<keyword evidence="3 7" id="KW-0032">Aminotransferase</keyword>
<keyword evidence="8" id="KW-1185">Reference proteome</keyword>
<dbReference type="SUPFAM" id="SSF53383">
    <property type="entry name" value="PLP-dependent transferases"/>
    <property type="match status" value="1"/>
</dbReference>
<comment type="cofactor">
    <cofactor evidence="1">
        <name>pyridoxal 5'-phosphate</name>
        <dbReference type="ChEBI" id="CHEBI:597326"/>
    </cofactor>
</comment>
<dbReference type="GO" id="GO:0008483">
    <property type="term" value="F:transaminase activity"/>
    <property type="evidence" value="ECO:0007669"/>
    <property type="project" value="UniProtKB-KW"/>
</dbReference>
<evidence type="ECO:0000313" key="7">
    <source>
        <dbReference type="EMBL" id="RXK35822.1"/>
    </source>
</evidence>
<dbReference type="InterPro" id="IPR004839">
    <property type="entry name" value="Aminotransferase_I/II_large"/>
</dbReference>
<evidence type="ECO:0000259" key="6">
    <source>
        <dbReference type="Pfam" id="PF00155"/>
    </source>
</evidence>
<dbReference type="AlphaFoldDB" id="A0A4Q1BAK4"/>
<dbReference type="CDD" id="cd00609">
    <property type="entry name" value="AAT_like"/>
    <property type="match status" value="1"/>
</dbReference>
<accession>A0A4Q1BAK4</accession>
<evidence type="ECO:0000256" key="3">
    <source>
        <dbReference type="ARBA" id="ARBA00022576"/>
    </source>
</evidence>
<dbReference type="InterPro" id="IPR015422">
    <property type="entry name" value="PyrdxlP-dep_Trfase_small"/>
</dbReference>
<reference evidence="7 8" key="1">
    <citation type="submission" date="2016-06" db="EMBL/GenBank/DDBJ databases">
        <title>Evolution of pathogenesis and genome organization in the Tremellales.</title>
        <authorList>
            <person name="Cuomo C."/>
            <person name="Litvintseva A."/>
            <person name="Heitman J."/>
            <person name="Chen Y."/>
            <person name="Sun S."/>
            <person name="Springer D."/>
            <person name="Dromer F."/>
            <person name="Young S."/>
            <person name="Zeng Q."/>
            <person name="Chapman S."/>
            <person name="Gujja S."/>
            <person name="Saif S."/>
            <person name="Birren B."/>
        </authorList>
    </citation>
    <scope>NUCLEOTIDE SEQUENCE [LARGE SCALE GENOMIC DNA]</scope>
    <source>
        <strain evidence="7 8">ATCC 28783</strain>
    </source>
</reference>
<organism evidence="7 8">
    <name type="scientific">Tremella mesenterica</name>
    <name type="common">Jelly fungus</name>
    <dbReference type="NCBI Taxonomy" id="5217"/>
    <lineage>
        <taxon>Eukaryota</taxon>
        <taxon>Fungi</taxon>
        <taxon>Dikarya</taxon>
        <taxon>Basidiomycota</taxon>
        <taxon>Agaricomycotina</taxon>
        <taxon>Tremellomycetes</taxon>
        <taxon>Tremellales</taxon>
        <taxon>Tremellaceae</taxon>
        <taxon>Tremella</taxon>
    </lineage>
</organism>
<dbReference type="InParanoid" id="A0A4Q1BAK4"/>
<dbReference type="InterPro" id="IPR015424">
    <property type="entry name" value="PyrdxlP-dep_Trfase"/>
</dbReference>
<proteinExistence type="inferred from homology"/>
<dbReference type="Proteomes" id="UP000289152">
    <property type="component" value="Unassembled WGS sequence"/>
</dbReference>
<comment type="similarity">
    <text evidence="2">Belongs to the class-I pyridoxal-phosphate-dependent aminotransferase family.</text>
</comment>
<keyword evidence="5" id="KW-0663">Pyridoxal phosphate</keyword>
<keyword evidence="4 7" id="KW-0808">Transferase</keyword>
<dbReference type="GO" id="GO:0030170">
    <property type="term" value="F:pyridoxal phosphate binding"/>
    <property type="evidence" value="ECO:0007669"/>
    <property type="project" value="InterPro"/>
</dbReference>
<evidence type="ECO:0000256" key="1">
    <source>
        <dbReference type="ARBA" id="ARBA00001933"/>
    </source>
</evidence>
<evidence type="ECO:0000256" key="5">
    <source>
        <dbReference type="ARBA" id="ARBA00022898"/>
    </source>
</evidence>
<dbReference type="InterPro" id="IPR015421">
    <property type="entry name" value="PyrdxlP-dep_Trfase_major"/>
</dbReference>
<sequence>MTLNLKPSLDSTAPKGPTSITIQGTDLEDALQYGPSPGLVGLRGWLSGLQETVHKRPIGDSWGITMGTGSQDLMVKAFGAVLNRGDPILLEAPLYAGVLPSLKNLEAELIEVDVDDQGLSAKNLERVLASWPTDKRRPKAVYSNPTGCNPSGCSASRERKLEVLEVCRKYNLLMIEETDYLSSPLQPSYFELETEVFPHGGHVIRFDSVSKLFSAGMRLGFATGPKALINAIDVAHAANNLHTSSISQAVALALMQHWGIKGFLAHSTAVAHFYAERREKFEALAHKHLDGLATWVSPKAGMFLWIDMSPSGIDDSMELISKEALAKGVLAVPGFVFYPLKRKSAHVRVSFSLVDLDSEAELGFQRLAEAIRDKRRQMGFE</sequence>
<dbReference type="Gene3D" id="3.90.1150.10">
    <property type="entry name" value="Aspartate Aminotransferase, domain 1"/>
    <property type="match status" value="1"/>
</dbReference>
<protein>
    <submittedName>
        <fullName evidence="7">Tryptophan aminotransferase</fullName>
    </submittedName>
</protein>
<dbReference type="EMBL" id="SDIL01000120">
    <property type="protein sequence ID" value="RXK35822.1"/>
    <property type="molecule type" value="Genomic_DNA"/>
</dbReference>
<dbReference type="OrthoDB" id="691673at2759"/>
<dbReference type="STRING" id="5217.A0A4Q1BAK4"/>
<dbReference type="PANTHER" id="PTHR42790">
    <property type="entry name" value="AMINOTRANSFERASE"/>
    <property type="match status" value="1"/>
</dbReference>
<dbReference type="Gene3D" id="3.40.640.10">
    <property type="entry name" value="Type I PLP-dependent aspartate aminotransferase-like (Major domain)"/>
    <property type="match status" value="1"/>
</dbReference>
<evidence type="ECO:0000256" key="2">
    <source>
        <dbReference type="ARBA" id="ARBA00007441"/>
    </source>
</evidence>
<name>A0A4Q1BAK4_TREME</name>
<gene>
    <name evidence="7" type="ORF">M231_06916</name>
</gene>
<dbReference type="GO" id="GO:1901605">
    <property type="term" value="P:alpha-amino acid metabolic process"/>
    <property type="evidence" value="ECO:0007669"/>
    <property type="project" value="TreeGrafter"/>
</dbReference>
<dbReference type="VEuPathDB" id="FungiDB:TREMEDRAFT_34172"/>